<keyword evidence="1" id="KW-1133">Transmembrane helix</keyword>
<dbReference type="NCBIfam" id="TIGR02595">
    <property type="entry name" value="PEP_CTERM"/>
    <property type="match status" value="1"/>
</dbReference>
<proteinExistence type="predicted"/>
<dbReference type="EMBL" id="AP024355">
    <property type="protein sequence ID" value="BCR05299.1"/>
    <property type="molecule type" value="Genomic_DNA"/>
</dbReference>
<dbReference type="Pfam" id="PF07589">
    <property type="entry name" value="PEP-CTERM"/>
    <property type="match status" value="1"/>
</dbReference>
<evidence type="ECO:0000313" key="4">
    <source>
        <dbReference type="Proteomes" id="UP001319827"/>
    </source>
</evidence>
<feature type="domain" description="Ice-binding protein C-terminal" evidence="2">
    <location>
        <begin position="234"/>
        <end position="258"/>
    </location>
</feature>
<dbReference type="RefSeq" id="WP_221248731.1">
    <property type="nucleotide sequence ID" value="NZ_AP024355.1"/>
</dbReference>
<keyword evidence="1" id="KW-0472">Membrane</keyword>
<sequence>MGPRFLCIFLVLISLSLFPRNSLAINTLQLDIGGGWYDPSHEDVKIENGVFTLFAILTPGTNNASKVDAYLDKTYYISSALVPKVSFGQDFNAHFTVDGKTINATEDMNWGNPPIENLDIVQPHDGKDLGPHDIFNTYFFEFEFQFNSDNKIVAYNTQSEPGANFDSSQTSLKNTAYYAAFQFDTTGLIGVDAGNDLLLHFDLYSKKPGNNGALDIDRDLFAPFSHDASTIAAPVPEPGSLLFFSAGLIGLGLFLRRRKFD</sequence>
<evidence type="ECO:0000259" key="2">
    <source>
        <dbReference type="Pfam" id="PF07589"/>
    </source>
</evidence>
<dbReference type="Proteomes" id="UP001319827">
    <property type="component" value="Chromosome"/>
</dbReference>
<feature type="transmembrane region" description="Helical" evidence="1">
    <location>
        <begin position="238"/>
        <end position="255"/>
    </location>
</feature>
<name>A0ABN6E1E7_9BACT</name>
<keyword evidence="1" id="KW-0812">Transmembrane</keyword>
<dbReference type="InterPro" id="IPR013424">
    <property type="entry name" value="Ice-binding_C"/>
</dbReference>
<dbReference type="NCBIfam" id="NF038141">
    <property type="entry name" value="choice_anch_N"/>
    <property type="match status" value="1"/>
</dbReference>
<evidence type="ECO:0000256" key="1">
    <source>
        <dbReference type="SAM" id="Phobius"/>
    </source>
</evidence>
<gene>
    <name evidence="3" type="ORF">DESUT3_23680</name>
</gene>
<evidence type="ECO:0000313" key="3">
    <source>
        <dbReference type="EMBL" id="BCR05299.1"/>
    </source>
</evidence>
<reference evidence="3 4" key="2">
    <citation type="journal article" date="2021" name="Int. J. Syst. Evol. Microbiol.">
        <title>Isolation and Polyphasic Characterization of Desulfuromonas versatilis sp. Nov., an Electrogenic Bacteria Capable of Versatile Metabolism Isolated from a Graphene Oxide-Reducing Enrichment Culture.</title>
        <authorList>
            <person name="Xie L."/>
            <person name="Yoshida N."/>
            <person name="Ishii S."/>
            <person name="Meng L."/>
        </authorList>
    </citation>
    <scope>NUCLEOTIDE SEQUENCE [LARGE SCALE GENOMIC DNA]</scope>
    <source>
        <strain evidence="3 4">NIT-T3</strain>
    </source>
</reference>
<keyword evidence="4" id="KW-1185">Reference proteome</keyword>
<protein>
    <recommendedName>
        <fullName evidence="2">Ice-binding protein C-terminal domain-containing protein</fullName>
    </recommendedName>
</protein>
<reference evidence="3 4" key="1">
    <citation type="journal article" date="2016" name="C (Basel)">
        <title>Selective Growth of and Electricity Production by Marine Exoelectrogenic Bacteria in Self-Aggregated Hydrogel of Microbially Reduced Graphene Oxide.</title>
        <authorList>
            <person name="Yoshida N."/>
            <person name="Goto Y."/>
            <person name="Miyata Y."/>
        </authorList>
    </citation>
    <scope>NUCLEOTIDE SEQUENCE [LARGE SCALE GENOMIC DNA]</scope>
    <source>
        <strain evidence="3 4">NIT-T3</strain>
    </source>
</reference>
<accession>A0ABN6E1E7</accession>
<organism evidence="3 4">
    <name type="scientific">Desulfuromonas versatilis</name>
    <dbReference type="NCBI Taxonomy" id="2802975"/>
    <lineage>
        <taxon>Bacteria</taxon>
        <taxon>Pseudomonadati</taxon>
        <taxon>Thermodesulfobacteriota</taxon>
        <taxon>Desulfuromonadia</taxon>
        <taxon>Desulfuromonadales</taxon>
        <taxon>Desulfuromonadaceae</taxon>
        <taxon>Desulfuromonas</taxon>
    </lineage>
</organism>